<dbReference type="Pfam" id="PF13547">
    <property type="entry name" value="GTA_TIM"/>
    <property type="match status" value="1"/>
</dbReference>
<feature type="domain" description="GTA TIM-barrel-like" evidence="2">
    <location>
        <begin position="440"/>
        <end position="735"/>
    </location>
</feature>
<dbReference type="InterPro" id="IPR056490">
    <property type="entry name" value="Rcc01698_C"/>
</dbReference>
<proteinExistence type="predicted"/>
<dbReference type="InterPro" id="IPR025195">
    <property type="entry name" value="GTA_TIM_dom"/>
</dbReference>
<gene>
    <name evidence="5" type="ORF">RISW2_09070</name>
</gene>
<keyword evidence="6" id="KW-1185">Reference proteome</keyword>
<evidence type="ECO:0000259" key="4">
    <source>
        <dbReference type="Pfam" id="PF23666"/>
    </source>
</evidence>
<dbReference type="InterPro" id="IPR017853">
    <property type="entry name" value="GH"/>
</dbReference>
<feature type="domain" description="Tip attachment protein J" evidence="3">
    <location>
        <begin position="796"/>
        <end position="956"/>
    </location>
</feature>
<accession>X7F675</accession>
<feature type="signal peptide" evidence="1">
    <location>
        <begin position="1"/>
        <end position="21"/>
    </location>
</feature>
<dbReference type="STRING" id="1449351.RISW2_09070"/>
<reference evidence="5 6" key="1">
    <citation type="submission" date="2014-01" db="EMBL/GenBank/DDBJ databases">
        <title>Roseivivax isoporae LMG 25204 Genome Sequencing.</title>
        <authorList>
            <person name="Lai Q."/>
            <person name="Li G."/>
            <person name="Shao Z."/>
        </authorList>
    </citation>
    <scope>NUCLEOTIDE SEQUENCE [LARGE SCALE GENOMIC DNA]</scope>
    <source>
        <strain evidence="5 6">LMG 25204</strain>
    </source>
</reference>
<dbReference type="SUPFAM" id="SSF51445">
    <property type="entry name" value="(Trans)glycosidases"/>
    <property type="match status" value="1"/>
</dbReference>
<organism evidence="5 6">
    <name type="scientific">Roseivivax isoporae LMG 25204</name>
    <dbReference type="NCBI Taxonomy" id="1449351"/>
    <lineage>
        <taxon>Bacteria</taxon>
        <taxon>Pseudomonadati</taxon>
        <taxon>Pseudomonadota</taxon>
        <taxon>Alphaproteobacteria</taxon>
        <taxon>Rhodobacterales</taxon>
        <taxon>Roseobacteraceae</taxon>
        <taxon>Roseivivax</taxon>
    </lineage>
</organism>
<comment type="caution">
    <text evidence="5">The sequence shown here is derived from an EMBL/GenBank/DDBJ whole genome shotgun (WGS) entry which is preliminary data.</text>
</comment>
<name>X7F675_9RHOB</name>
<evidence type="ECO:0000256" key="1">
    <source>
        <dbReference type="SAM" id="SignalP"/>
    </source>
</evidence>
<dbReference type="eggNOG" id="COG3391">
    <property type="taxonomic scope" value="Bacteria"/>
</dbReference>
<feature type="chain" id="PRO_5004977936" evidence="1">
    <location>
        <begin position="22"/>
        <end position="1303"/>
    </location>
</feature>
<evidence type="ECO:0000313" key="6">
    <source>
        <dbReference type="Proteomes" id="UP000023430"/>
    </source>
</evidence>
<evidence type="ECO:0000259" key="2">
    <source>
        <dbReference type="Pfam" id="PF13547"/>
    </source>
</evidence>
<feature type="domain" description="Rcc01698-like C-terminal" evidence="4">
    <location>
        <begin position="1047"/>
        <end position="1147"/>
    </location>
</feature>
<evidence type="ECO:0000259" key="3">
    <source>
        <dbReference type="Pfam" id="PF13550"/>
    </source>
</evidence>
<dbReference type="Gene3D" id="3.20.20.80">
    <property type="entry name" value="Glycosidases"/>
    <property type="match status" value="1"/>
</dbReference>
<dbReference type="InterPro" id="IPR032876">
    <property type="entry name" value="J_dom"/>
</dbReference>
<dbReference type="EMBL" id="JAME01000021">
    <property type="protein sequence ID" value="ETX28253.1"/>
    <property type="molecule type" value="Genomic_DNA"/>
</dbReference>
<protein>
    <submittedName>
        <fullName evidence="5">Gene transfer agent protein</fullName>
    </submittedName>
</protein>
<dbReference type="Pfam" id="PF23666">
    <property type="entry name" value="Rcc01698_C"/>
    <property type="match status" value="1"/>
</dbReference>
<dbReference type="Pfam" id="PF13550">
    <property type="entry name" value="Phage-tail_3"/>
    <property type="match status" value="1"/>
</dbReference>
<dbReference type="PATRIC" id="fig|1449351.3.peg.2867"/>
<evidence type="ECO:0000313" key="5">
    <source>
        <dbReference type="EMBL" id="ETX28253.1"/>
    </source>
</evidence>
<dbReference type="Proteomes" id="UP000023430">
    <property type="component" value="Unassembled WGS sequence"/>
</dbReference>
<dbReference type="CDD" id="cd19607">
    <property type="entry name" value="GTA_TIM-barrel-like"/>
    <property type="match status" value="1"/>
</dbReference>
<keyword evidence="1" id="KW-0732">Signal</keyword>
<sequence>MATLLLATAGAALGASTSATVAGLSMAVVGRFAGAAIGRVIDQQLLGRGSETVETGRVERFRLTGASEGAPVAQVWGRVRLGGQVIWATEFREHARTSGGGGKGSAPSQPKVRTYSYSVSLAVALCEGEITGVNRVWADGAEIPLKDLALRVYAGRADQLPDPLMEAVEGAGHVPAYRGTAYVVIEDLDLGRFGNRVPQFSFEVTRPDLAADDVPALLRGVALLPGTGEYALASTAQHLDHGFGSSKVVNVSTPAEEPDLNVALRQLTDELPSCKAVSLVVSWFGDDLRCGDCTIRPRVEQAEFDAGRMPWRVAGLDRAGAGLVPRQDGGVVYGGTPADASVLQAIARLRADGFQVMYYPFILMEQLPGNGRPDPWTGAEDQPALPWRGRITVSTAAGRDGSPDRTAAAAAEVAAFFGTARAADFTVTDGSVSYGGPDEWRFRRFILHQAALCAAAGGVDAFCIGSELRGLTQIRDAVGYPAVAALRDLAAEVRALLGPGTRIGYAADWSEYFGHHPQDGSGDVMFHLDPLWADPQIDFVGIDNYMPLSDWRDGDGHEDAAWGSVHDLDYLRANVAGGEGYDWYYDGPEARAAQRRTPIVDTAHGEHWVYRYKDVLNWWRTPHHDRPGGVRSATPTAWVPQSKPIWFTEIGCPAVDRGTNQPNVFLDPKSSESFLPHFSDGRRDELIQRQYLRALHLHWQDPVNNPVSEVYGLPMVDLARTFVWAWDARPYPWFPARAELWTDGDNWRRGHWITGRASARSLASVVTEICARSGLAEIDTRRLHGVVRGYAVLEVGDARRALQPLMLAYGFDAIERGGTLVFRMRDGTGAVDLDADALAEGDDGEPRLVETRSAGAETAGRVRLRFVEADGDHDTAAEETVLPEDATHAVADSEVPLALTRAEARQIVERWLSEARLARDGMRFALPPSRLALGAGDIVRLPGLGGGTLARIDRVELTDRQIVDAVRIDPDIYLPARFDEAPARLRPFVPAVPVLPLFLDLPLMRGDEVEHAPHVALTTEPWPGSVAIHDSDRDADYQLNGLHGARAIVGITETDLSRAAPGRIDRGPALQLRLVSGALQAIEDAAFLSGGNLFAIGDGTPGGWEIAQFRDAEPLGPLRWAVAHRLRGLFGTDAVMPATWPAGSLVVRLDGTPEQIALAAAARRQARHYRIGPARRDVGDPVYVHQVHAFDGNGLRPYRPVHLRADAADGGLAVHWIRRTRIDGDDWDVPEVPLGEETERYVLRVTRDAEVLREMTLAAPHWSYGAAALAADLAGGPVTIAVAQVSARYGPGPFATLGIGVPG</sequence>
<dbReference type="OrthoDB" id="8445115at2"/>
<dbReference type="RefSeq" id="WP_043772310.1">
    <property type="nucleotide sequence ID" value="NZ_JAME01000021.1"/>
</dbReference>